<evidence type="ECO:0000256" key="1">
    <source>
        <dbReference type="SAM" id="MobiDB-lite"/>
    </source>
</evidence>
<keyword evidence="4" id="KW-1185">Reference proteome</keyword>
<organism evidence="3 4">
    <name type="scientific">Leucobacter aridicollis</name>
    <dbReference type="NCBI Taxonomy" id="283878"/>
    <lineage>
        <taxon>Bacteria</taxon>
        <taxon>Bacillati</taxon>
        <taxon>Actinomycetota</taxon>
        <taxon>Actinomycetes</taxon>
        <taxon>Micrococcales</taxon>
        <taxon>Microbacteriaceae</taxon>
        <taxon>Leucobacter</taxon>
    </lineage>
</organism>
<comment type="caution">
    <text evidence="3">The sequence shown here is derived from an EMBL/GenBank/DDBJ whole genome shotgun (WGS) entry which is preliminary data.</text>
</comment>
<keyword evidence="2" id="KW-0472">Membrane</keyword>
<keyword evidence="2" id="KW-1133">Transmembrane helix</keyword>
<feature type="compositionally biased region" description="Low complexity" evidence="1">
    <location>
        <begin position="59"/>
        <end position="73"/>
    </location>
</feature>
<evidence type="ECO:0000313" key="4">
    <source>
        <dbReference type="Proteomes" id="UP000586095"/>
    </source>
</evidence>
<protein>
    <submittedName>
        <fullName evidence="3">Uncharacterized protein</fullName>
    </submittedName>
</protein>
<evidence type="ECO:0000313" key="3">
    <source>
        <dbReference type="EMBL" id="NYD26950.1"/>
    </source>
</evidence>
<dbReference type="AlphaFoldDB" id="A0A852RDJ6"/>
<keyword evidence="2" id="KW-0812">Transmembrane</keyword>
<feature type="region of interest" description="Disordered" evidence="1">
    <location>
        <begin position="57"/>
        <end position="82"/>
    </location>
</feature>
<name>A0A852RDJ6_9MICO</name>
<proteinExistence type="predicted"/>
<sequence>MGRRTKVEVGVVEAVRDRLEHPMSFREAKGFALFAGSGLAAVCLGLVAFGALPTGINDPSNSAEASSAQEQNPWDSPAEPCANASVKTAAQELRAAGFESLDNSTLAHPDEVSSEQRTYQQEAWRSLQPHEREVQHCLAALGAEE</sequence>
<dbReference type="Proteomes" id="UP000586095">
    <property type="component" value="Unassembled WGS sequence"/>
</dbReference>
<gene>
    <name evidence="3" type="ORF">BJ960_001753</name>
</gene>
<reference evidence="3 4" key="1">
    <citation type="submission" date="2020-07" db="EMBL/GenBank/DDBJ databases">
        <title>Sequencing the genomes of 1000 actinobacteria strains.</title>
        <authorList>
            <person name="Klenk H.-P."/>
        </authorList>
    </citation>
    <scope>NUCLEOTIDE SEQUENCE [LARGE SCALE GENOMIC DNA]</scope>
    <source>
        <strain evidence="3 4">DSM 17380</strain>
    </source>
</reference>
<dbReference type="RefSeq" id="WP_185987007.1">
    <property type="nucleotide sequence ID" value="NZ_BAAALZ010000001.1"/>
</dbReference>
<dbReference type="EMBL" id="JACCBD010000001">
    <property type="protein sequence ID" value="NYD26950.1"/>
    <property type="molecule type" value="Genomic_DNA"/>
</dbReference>
<feature type="transmembrane region" description="Helical" evidence="2">
    <location>
        <begin position="31"/>
        <end position="52"/>
    </location>
</feature>
<accession>A0A852RDJ6</accession>
<evidence type="ECO:0000256" key="2">
    <source>
        <dbReference type="SAM" id="Phobius"/>
    </source>
</evidence>